<organism evidence="3 4">
    <name type="scientific">Salibacter halophilus</name>
    <dbReference type="NCBI Taxonomy" id="1803916"/>
    <lineage>
        <taxon>Bacteria</taxon>
        <taxon>Pseudomonadati</taxon>
        <taxon>Bacteroidota</taxon>
        <taxon>Flavobacteriia</taxon>
        <taxon>Flavobacteriales</taxon>
        <taxon>Salibacteraceae</taxon>
        <taxon>Salibacter</taxon>
    </lineage>
</organism>
<dbReference type="AlphaFoldDB" id="A0A6N6MDJ2"/>
<dbReference type="GO" id="GO:0009063">
    <property type="term" value="P:amino acid catabolic process"/>
    <property type="evidence" value="ECO:0007669"/>
    <property type="project" value="InterPro"/>
</dbReference>
<dbReference type="Pfam" id="PF13378">
    <property type="entry name" value="MR_MLE_C"/>
    <property type="match status" value="1"/>
</dbReference>
<evidence type="ECO:0000256" key="1">
    <source>
        <dbReference type="ARBA" id="ARBA00022723"/>
    </source>
</evidence>
<dbReference type="GO" id="GO:0046872">
    <property type="term" value="F:metal ion binding"/>
    <property type="evidence" value="ECO:0007669"/>
    <property type="project" value="UniProtKB-KW"/>
</dbReference>
<dbReference type="InterPro" id="IPR029065">
    <property type="entry name" value="Enolase_C-like"/>
</dbReference>
<dbReference type="GO" id="GO:0016854">
    <property type="term" value="F:racemase and epimerase activity"/>
    <property type="evidence" value="ECO:0007669"/>
    <property type="project" value="UniProtKB-ARBA"/>
</dbReference>
<dbReference type="PANTHER" id="PTHR48073">
    <property type="entry name" value="O-SUCCINYLBENZOATE SYNTHASE-RELATED"/>
    <property type="match status" value="1"/>
</dbReference>
<dbReference type="PANTHER" id="PTHR48073:SF2">
    <property type="entry name" value="O-SUCCINYLBENZOATE SYNTHASE"/>
    <property type="match status" value="1"/>
</dbReference>
<evidence type="ECO:0000313" key="3">
    <source>
        <dbReference type="EMBL" id="KAB1065649.1"/>
    </source>
</evidence>
<accession>A0A6N6MDJ2</accession>
<dbReference type="InterPro" id="IPR029017">
    <property type="entry name" value="Enolase-like_N"/>
</dbReference>
<dbReference type="SUPFAM" id="SSF51604">
    <property type="entry name" value="Enolase C-terminal domain-like"/>
    <property type="match status" value="1"/>
</dbReference>
<dbReference type="SFLD" id="SFLDS00001">
    <property type="entry name" value="Enolase"/>
    <property type="match status" value="1"/>
</dbReference>
<evidence type="ECO:0000313" key="4">
    <source>
        <dbReference type="Proteomes" id="UP000435357"/>
    </source>
</evidence>
<sequence>MTNDKKFTLRFSKYILNFKKPSGTSRGVMTEKETYFLVLTDEKSNVQGWGECGLLRGLSFDDRPGYEEKLQWLVEHINDDRAKLMSQLAEWPSIKMGLEMAFLDFDNGGKHIYFDSDFTKGKKPISINGLIWMGSKDDMLSQIEQKINDGFSCIKMKIGAINFKEELECLKFIRDHYDSNKIELRVDANGAFDPDDADYKLEDLAQYDIHSIEQPIRPQQWDEMAELCRYSPIPIALDEELIGIFQSDLKKSLLDVIQPHYIILKPSLIGGFESASEYVKLAEKRNIGWWATSALESNIGLNAIAQWSATTGNKMPQGLGTGSLYTNNLDGPTYVENGSLHYDTNFEFQTFLP</sequence>
<name>A0A6N6MDJ2_9FLAO</name>
<dbReference type="EMBL" id="WACR01000002">
    <property type="protein sequence ID" value="KAB1065649.1"/>
    <property type="molecule type" value="Genomic_DNA"/>
</dbReference>
<gene>
    <name evidence="3" type="ORF">F3059_03065</name>
</gene>
<proteinExistence type="predicted"/>
<dbReference type="RefSeq" id="WP_151166474.1">
    <property type="nucleotide sequence ID" value="NZ_WACR01000002.1"/>
</dbReference>
<keyword evidence="4" id="KW-1185">Reference proteome</keyword>
<dbReference type="SUPFAM" id="SSF54826">
    <property type="entry name" value="Enolase N-terminal domain-like"/>
    <property type="match status" value="1"/>
</dbReference>
<dbReference type="Gene3D" id="3.30.390.10">
    <property type="entry name" value="Enolase-like, N-terminal domain"/>
    <property type="match status" value="1"/>
</dbReference>
<dbReference type="Gene3D" id="3.20.20.120">
    <property type="entry name" value="Enolase-like C-terminal domain"/>
    <property type="match status" value="1"/>
</dbReference>
<keyword evidence="1" id="KW-0479">Metal-binding</keyword>
<dbReference type="InterPro" id="IPR036849">
    <property type="entry name" value="Enolase-like_C_sf"/>
</dbReference>
<protein>
    <submittedName>
        <fullName evidence="3">O-succinylbenzoate synthase</fullName>
    </submittedName>
</protein>
<dbReference type="CDD" id="cd03320">
    <property type="entry name" value="OSBS"/>
    <property type="match status" value="1"/>
</dbReference>
<dbReference type="OrthoDB" id="9766759at2"/>
<feature type="domain" description="Mandelate racemase/muconate lactonizing enzyme C-terminal" evidence="2">
    <location>
        <begin position="136"/>
        <end position="234"/>
    </location>
</feature>
<dbReference type="SFLD" id="SFLDG00180">
    <property type="entry name" value="muconate_cycloisomerase"/>
    <property type="match status" value="1"/>
</dbReference>
<dbReference type="SMART" id="SM00922">
    <property type="entry name" value="MR_MLE"/>
    <property type="match status" value="1"/>
</dbReference>
<dbReference type="InterPro" id="IPR013342">
    <property type="entry name" value="Mandelate_racemase_C"/>
</dbReference>
<evidence type="ECO:0000259" key="2">
    <source>
        <dbReference type="SMART" id="SM00922"/>
    </source>
</evidence>
<dbReference type="InterPro" id="IPR018110">
    <property type="entry name" value="Mandel_Rmase/mucon_lact_enz_CS"/>
</dbReference>
<reference evidence="3 4" key="1">
    <citation type="submission" date="2019-09" db="EMBL/GenBank/DDBJ databases">
        <title>Genomes of Cryomorphaceae.</title>
        <authorList>
            <person name="Bowman J.P."/>
        </authorList>
    </citation>
    <scope>NUCLEOTIDE SEQUENCE [LARGE SCALE GENOMIC DNA]</scope>
    <source>
        <strain evidence="3 4">KCTC 52047</strain>
    </source>
</reference>
<dbReference type="SFLD" id="SFLDF00009">
    <property type="entry name" value="o-succinylbenzoate_synthase"/>
    <property type="match status" value="1"/>
</dbReference>
<comment type="caution">
    <text evidence="3">The sequence shown here is derived from an EMBL/GenBank/DDBJ whole genome shotgun (WGS) entry which is preliminary data.</text>
</comment>
<dbReference type="Proteomes" id="UP000435357">
    <property type="component" value="Unassembled WGS sequence"/>
</dbReference>
<dbReference type="PROSITE" id="PS00909">
    <property type="entry name" value="MR_MLE_2"/>
    <property type="match status" value="1"/>
</dbReference>